<comment type="caution">
    <text evidence="2">The sequence shown here is derived from an EMBL/GenBank/DDBJ whole genome shotgun (WGS) entry which is preliminary data.</text>
</comment>
<feature type="coiled-coil region" evidence="1">
    <location>
        <begin position="56"/>
        <end position="83"/>
    </location>
</feature>
<proteinExistence type="predicted"/>
<keyword evidence="1" id="KW-0175">Coiled coil</keyword>
<reference evidence="2" key="1">
    <citation type="submission" date="2022-12" db="EMBL/GenBank/DDBJ databases">
        <authorList>
            <person name="Wang J."/>
        </authorList>
    </citation>
    <scope>NUCLEOTIDE SEQUENCE</scope>
    <source>
        <strain evidence="2">HY-42-06</strain>
    </source>
</reference>
<evidence type="ECO:0000256" key="1">
    <source>
        <dbReference type="SAM" id="Coils"/>
    </source>
</evidence>
<gene>
    <name evidence="2" type="ORF">OXH55_10065</name>
</gene>
<evidence type="ECO:0000313" key="3">
    <source>
        <dbReference type="Proteomes" id="UP001079657"/>
    </source>
</evidence>
<evidence type="ECO:0000313" key="2">
    <source>
        <dbReference type="EMBL" id="MCY6370976.1"/>
    </source>
</evidence>
<dbReference type="Proteomes" id="UP001079657">
    <property type="component" value="Unassembled WGS sequence"/>
</dbReference>
<dbReference type="RefSeq" id="WP_268049816.1">
    <property type="nucleotide sequence ID" value="NZ_JAPQES010000003.1"/>
</dbReference>
<dbReference type="EMBL" id="JAPQES010000003">
    <property type="protein sequence ID" value="MCY6370976.1"/>
    <property type="molecule type" value="Genomic_DNA"/>
</dbReference>
<organism evidence="2 3">
    <name type="scientific">Clostridium ganghwense</name>
    <dbReference type="NCBI Taxonomy" id="312089"/>
    <lineage>
        <taxon>Bacteria</taxon>
        <taxon>Bacillati</taxon>
        <taxon>Bacillota</taxon>
        <taxon>Clostridia</taxon>
        <taxon>Eubacteriales</taxon>
        <taxon>Clostridiaceae</taxon>
        <taxon>Clostridium</taxon>
    </lineage>
</organism>
<name>A0ABT4CRX8_9CLOT</name>
<protein>
    <submittedName>
        <fullName evidence="2">Uncharacterized protein</fullName>
    </submittedName>
</protein>
<accession>A0ABT4CRX8</accession>
<keyword evidence="3" id="KW-1185">Reference proteome</keyword>
<sequence>MKVKCVDDYLCSTITKGSEYVVIEEGDNYYVILDNKQQEVVTRKDRYTVVEDNDVVKKIKATINELNHQLENDYEDIKNFNIRKNSKGEIKEVIIKFKY</sequence>